<keyword evidence="1" id="KW-0472">Membrane</keyword>
<dbReference type="AlphaFoldDB" id="A0A644V310"/>
<name>A0A644V310_9ZZZZ</name>
<dbReference type="EMBL" id="VSSQ01000210">
    <property type="protein sequence ID" value="MPL85709.1"/>
    <property type="molecule type" value="Genomic_DNA"/>
</dbReference>
<protein>
    <submittedName>
        <fullName evidence="2">Uncharacterized protein</fullName>
    </submittedName>
</protein>
<reference evidence="2" key="1">
    <citation type="submission" date="2019-08" db="EMBL/GenBank/DDBJ databases">
        <authorList>
            <person name="Kucharzyk K."/>
            <person name="Murdoch R.W."/>
            <person name="Higgins S."/>
            <person name="Loffler F."/>
        </authorList>
    </citation>
    <scope>NUCLEOTIDE SEQUENCE</scope>
</reference>
<gene>
    <name evidence="2" type="ORF">SDC9_31682</name>
</gene>
<keyword evidence="1" id="KW-0812">Transmembrane</keyword>
<proteinExistence type="predicted"/>
<sequence>MCLHEYLSMLLFYLTIYYFEIFNFSQQKTLIMKKLIVLLFSSFFLISLSAEATFVVVYGKGGVVNNPDGSSHICPDQSDKKCASISLPTTGTDGIMTVDGMTYNVEIIEMSIIGRDGDDFYCNGVIVNVK</sequence>
<organism evidence="2">
    <name type="scientific">bioreactor metagenome</name>
    <dbReference type="NCBI Taxonomy" id="1076179"/>
    <lineage>
        <taxon>unclassified sequences</taxon>
        <taxon>metagenomes</taxon>
        <taxon>ecological metagenomes</taxon>
    </lineage>
</organism>
<accession>A0A644V310</accession>
<evidence type="ECO:0000313" key="2">
    <source>
        <dbReference type="EMBL" id="MPL85709.1"/>
    </source>
</evidence>
<keyword evidence="1" id="KW-1133">Transmembrane helix</keyword>
<feature type="transmembrane region" description="Helical" evidence="1">
    <location>
        <begin position="6"/>
        <end position="24"/>
    </location>
</feature>
<feature type="transmembrane region" description="Helical" evidence="1">
    <location>
        <begin position="36"/>
        <end position="58"/>
    </location>
</feature>
<evidence type="ECO:0000256" key="1">
    <source>
        <dbReference type="SAM" id="Phobius"/>
    </source>
</evidence>
<comment type="caution">
    <text evidence="2">The sequence shown here is derived from an EMBL/GenBank/DDBJ whole genome shotgun (WGS) entry which is preliminary data.</text>
</comment>